<proteinExistence type="predicted"/>
<dbReference type="RefSeq" id="WP_163678438.1">
    <property type="nucleotide sequence ID" value="NZ_JAAIYP010000036.1"/>
</dbReference>
<evidence type="ECO:0000313" key="2">
    <source>
        <dbReference type="Proteomes" id="UP000480684"/>
    </source>
</evidence>
<dbReference type="Proteomes" id="UP000480684">
    <property type="component" value="Unassembled WGS sequence"/>
</dbReference>
<comment type="caution">
    <text evidence="1">The sequence shown here is derived from an EMBL/GenBank/DDBJ whole genome shotgun (WGS) entry which is preliminary data.</text>
</comment>
<reference evidence="1 2" key="1">
    <citation type="submission" date="2020-02" db="EMBL/GenBank/DDBJ databases">
        <authorList>
            <person name="Dziuba M."/>
            <person name="Kuznetsov B."/>
            <person name="Mardanov A."/>
            <person name="Ravin N."/>
            <person name="Grouzdev D."/>
        </authorList>
    </citation>
    <scope>NUCLEOTIDE SEQUENCE [LARGE SCALE GENOMIC DNA]</scope>
    <source>
        <strain evidence="1 2">SpK</strain>
    </source>
</reference>
<organism evidence="1 2">
    <name type="scientific">Magnetospirillum aberrantis SpK</name>
    <dbReference type="NCBI Taxonomy" id="908842"/>
    <lineage>
        <taxon>Bacteria</taxon>
        <taxon>Pseudomonadati</taxon>
        <taxon>Pseudomonadota</taxon>
        <taxon>Alphaproteobacteria</taxon>
        <taxon>Rhodospirillales</taxon>
        <taxon>Rhodospirillaceae</taxon>
        <taxon>Magnetospirillum</taxon>
    </lineage>
</organism>
<dbReference type="AlphaFoldDB" id="A0A7C9UZ87"/>
<evidence type="ECO:0008006" key="3">
    <source>
        <dbReference type="Google" id="ProtNLM"/>
    </source>
</evidence>
<accession>A0A7C9UZ87</accession>
<evidence type="ECO:0000313" key="1">
    <source>
        <dbReference type="EMBL" id="NFV80353.1"/>
    </source>
</evidence>
<sequence length="113" mass="12753">MTVIQTEIEFKLPIGYRDAEGTLHREGVMRLATAADEILPLRDPRVASNPSYLSIIILSRVIVRLGTLDMINTKVIEDMFSVDFNYLQALYNRINALEEENFESGEVLPGRPG</sequence>
<dbReference type="EMBL" id="JAAIYP010000036">
    <property type="protein sequence ID" value="NFV80353.1"/>
    <property type="molecule type" value="Genomic_DNA"/>
</dbReference>
<name>A0A7C9UZ87_9PROT</name>
<keyword evidence="2" id="KW-1185">Reference proteome</keyword>
<gene>
    <name evidence="1" type="ORF">G4223_09535</name>
</gene>
<protein>
    <recommendedName>
        <fullName evidence="3">Phage tail assembly protein</fullName>
    </recommendedName>
</protein>